<dbReference type="RefSeq" id="WP_155309683.1">
    <property type="nucleotide sequence ID" value="NZ_AP021879.1"/>
</dbReference>
<protein>
    <recommendedName>
        <fullName evidence="1">HTH cro/C1-type domain-containing protein</fullName>
    </recommendedName>
</protein>
<feature type="domain" description="HTH cro/C1-type" evidence="1">
    <location>
        <begin position="62"/>
        <end position="115"/>
    </location>
</feature>
<evidence type="ECO:0000313" key="3">
    <source>
        <dbReference type="Proteomes" id="UP000422108"/>
    </source>
</evidence>
<dbReference type="Proteomes" id="UP000422108">
    <property type="component" value="Chromosome"/>
</dbReference>
<accession>A0A5K8A7A4</accession>
<proteinExistence type="predicted"/>
<sequence>MLGRTKKRRTDQTIVLTFRGPESNRQAAVESLSSLGFVDTTDSIPWRQAFPEFEGNESGTVLRGARLKEEMTQKELAEKTGIPQRHISEMENGKRAIGKSRAEKLATALNVPDYRVFL</sequence>
<keyword evidence="3" id="KW-1185">Reference proteome</keyword>
<evidence type="ECO:0000259" key="1">
    <source>
        <dbReference type="PROSITE" id="PS50943"/>
    </source>
</evidence>
<dbReference type="GO" id="GO:0003677">
    <property type="term" value="F:DNA binding"/>
    <property type="evidence" value="ECO:0007669"/>
    <property type="project" value="InterPro"/>
</dbReference>
<dbReference type="InterPro" id="IPR010982">
    <property type="entry name" value="Lambda_DNA-bd_dom_sf"/>
</dbReference>
<gene>
    <name evidence="2" type="ORF">DSCOOX_15390</name>
</gene>
<dbReference type="SUPFAM" id="SSF47413">
    <property type="entry name" value="lambda repressor-like DNA-binding domains"/>
    <property type="match status" value="1"/>
</dbReference>
<dbReference type="EMBL" id="AP021879">
    <property type="protein sequence ID" value="BBO88359.1"/>
    <property type="molecule type" value="Genomic_DNA"/>
</dbReference>
<dbReference type="InterPro" id="IPR001387">
    <property type="entry name" value="Cro/C1-type_HTH"/>
</dbReference>
<organism evidence="2 3">
    <name type="scientific">Desulfosarcina ovata subsp. ovata</name>
    <dbReference type="NCBI Taxonomy" id="2752305"/>
    <lineage>
        <taxon>Bacteria</taxon>
        <taxon>Pseudomonadati</taxon>
        <taxon>Thermodesulfobacteriota</taxon>
        <taxon>Desulfobacteria</taxon>
        <taxon>Desulfobacterales</taxon>
        <taxon>Desulfosarcinaceae</taxon>
        <taxon>Desulfosarcina</taxon>
    </lineage>
</organism>
<dbReference type="Gene3D" id="1.10.260.40">
    <property type="entry name" value="lambda repressor-like DNA-binding domains"/>
    <property type="match status" value="1"/>
</dbReference>
<evidence type="ECO:0000313" key="2">
    <source>
        <dbReference type="EMBL" id="BBO88359.1"/>
    </source>
</evidence>
<dbReference type="PROSITE" id="PS50943">
    <property type="entry name" value="HTH_CROC1"/>
    <property type="match status" value="1"/>
</dbReference>
<dbReference type="SMART" id="SM00530">
    <property type="entry name" value="HTH_XRE"/>
    <property type="match status" value="1"/>
</dbReference>
<dbReference type="CDD" id="cd00093">
    <property type="entry name" value="HTH_XRE"/>
    <property type="match status" value="1"/>
</dbReference>
<reference evidence="2 3" key="1">
    <citation type="submission" date="2019-11" db="EMBL/GenBank/DDBJ databases">
        <title>Comparative genomics of hydrocarbon-degrading Desulfosarcina strains.</title>
        <authorList>
            <person name="Watanabe M."/>
            <person name="Kojima H."/>
            <person name="Fukui M."/>
        </authorList>
    </citation>
    <scope>NUCLEOTIDE SEQUENCE [LARGE SCALE GENOMIC DNA]</scope>
    <source>
        <strain evidence="3">oXyS1</strain>
    </source>
</reference>
<dbReference type="Pfam" id="PF01381">
    <property type="entry name" value="HTH_3"/>
    <property type="match status" value="1"/>
</dbReference>
<dbReference type="AlphaFoldDB" id="A0A5K8A7A4"/>
<name>A0A5K8A7A4_9BACT</name>